<dbReference type="RefSeq" id="WP_093375114.1">
    <property type="nucleotide sequence ID" value="NZ_BNAN01000001.1"/>
</dbReference>
<dbReference type="EMBL" id="FONZ01000001">
    <property type="protein sequence ID" value="SFE83991.1"/>
    <property type="molecule type" value="Genomic_DNA"/>
</dbReference>
<evidence type="ECO:0000313" key="4">
    <source>
        <dbReference type="EMBL" id="SFE83991.1"/>
    </source>
</evidence>
<dbReference type="AlphaFoldDB" id="A0A1I2DUS6"/>
<dbReference type="Proteomes" id="UP000198520">
    <property type="component" value="Unassembled WGS sequence"/>
</dbReference>
<organism evidence="4 5">
    <name type="scientific">Flavimobilis marinus</name>
    <dbReference type="NCBI Taxonomy" id="285351"/>
    <lineage>
        <taxon>Bacteria</taxon>
        <taxon>Bacillati</taxon>
        <taxon>Actinomycetota</taxon>
        <taxon>Actinomycetes</taxon>
        <taxon>Micrococcales</taxon>
        <taxon>Jonesiaceae</taxon>
        <taxon>Flavimobilis</taxon>
    </lineage>
</organism>
<keyword evidence="1" id="KW-1133">Transmembrane helix</keyword>
<evidence type="ECO:0000259" key="2">
    <source>
        <dbReference type="Pfam" id="PF09972"/>
    </source>
</evidence>
<sequence>MGPRRASAARRSAAAVVVAWLALLGLAVLGAPAAVADERDHLVTRMDVDVALDADGGAVVTTSFDMDFRADAAHGPYLTYVTREGYTHEHNRVYRPEIQRVWTPADAGTPVDYLYEDADGALTVQIGDEDVEITGSHTYEVTIRWEGLTTGASITEAGDQLLYDVVGSAWELARENVTVVVHGPAPLREAACVAGGAGSQATCDAVDQSADGASAIYRADRLEPGEGLTVLARFDDSALGDPVPLTEPNRAYSRAWHVGGAGIWVSLALALAGVVGVARKATRVGQDERAFTGSVDGKPALRTAPPTGFRPGELGTLVDERVDAQDITATILDLAIRGYLRLEQQPSDDAPGYAWHVTRTREPDAQLLAYEALVLETVSTSGDTTPVTDLAKSYATSMPAIREAMYAHVVDRGWFSARPDKVRNRWLGWGAVVLLVGIVATIGLLLAGPNLPGWAWPGVAMCVTGVTILAVSGRAPARTASGSAVTDEVRGFERYLEEGDGSGPVPGDVVERYLPYAFVFKVAEQWAARASGMSTAQWLVHSGAVTSWVHAVTAVTSFGDAAGSALGVSGGAGGGGSVSVGGGTGGGGGGSW</sequence>
<keyword evidence="5" id="KW-1185">Reference proteome</keyword>
<feature type="transmembrane region" description="Helical" evidence="1">
    <location>
        <begin position="454"/>
        <end position="471"/>
    </location>
</feature>
<dbReference type="InterPro" id="IPR048389">
    <property type="entry name" value="YciQ-like_C"/>
</dbReference>
<evidence type="ECO:0000259" key="3">
    <source>
        <dbReference type="Pfam" id="PF20990"/>
    </source>
</evidence>
<proteinExistence type="predicted"/>
<evidence type="ECO:0000256" key="1">
    <source>
        <dbReference type="SAM" id="Phobius"/>
    </source>
</evidence>
<dbReference type="STRING" id="285351.SAMN04488035_0730"/>
<dbReference type="Pfam" id="PF20990">
    <property type="entry name" value="DUF2207_C"/>
    <property type="match status" value="1"/>
</dbReference>
<feature type="domain" description="DUF2207" evidence="2">
    <location>
        <begin position="43"/>
        <end position="234"/>
    </location>
</feature>
<reference evidence="5" key="1">
    <citation type="submission" date="2016-10" db="EMBL/GenBank/DDBJ databases">
        <authorList>
            <person name="Varghese N."/>
            <person name="Submissions S."/>
        </authorList>
    </citation>
    <scope>NUCLEOTIDE SEQUENCE [LARGE SCALE GENOMIC DNA]</scope>
    <source>
        <strain evidence="5">DSM 19083</strain>
    </source>
</reference>
<keyword evidence="1" id="KW-0472">Membrane</keyword>
<dbReference type="Pfam" id="PF09972">
    <property type="entry name" value="DUF2207"/>
    <property type="match status" value="1"/>
</dbReference>
<accession>A0A1I2DUS6</accession>
<dbReference type="OrthoDB" id="143710at2"/>
<keyword evidence="1" id="KW-0812">Transmembrane</keyword>
<feature type="transmembrane region" description="Helical" evidence="1">
    <location>
        <begin position="426"/>
        <end position="448"/>
    </location>
</feature>
<dbReference type="InterPro" id="IPR018702">
    <property type="entry name" value="DUF2207"/>
</dbReference>
<feature type="domain" description="Predicted membrane protein YciQ-like C-terminal" evidence="3">
    <location>
        <begin position="304"/>
        <end position="528"/>
    </location>
</feature>
<name>A0A1I2DUS6_9MICO</name>
<evidence type="ECO:0000313" key="5">
    <source>
        <dbReference type="Proteomes" id="UP000198520"/>
    </source>
</evidence>
<gene>
    <name evidence="4" type="ORF">SAMN04488035_0730</name>
</gene>
<protein>
    <submittedName>
        <fullName evidence="4">Predicted membrane protein</fullName>
    </submittedName>
</protein>
<feature type="transmembrane region" description="Helical" evidence="1">
    <location>
        <begin position="255"/>
        <end position="278"/>
    </location>
</feature>